<dbReference type="Gene3D" id="3.30.70.1230">
    <property type="entry name" value="Nucleotide cyclase"/>
    <property type="match status" value="2"/>
</dbReference>
<proteinExistence type="predicted"/>
<dbReference type="SUPFAM" id="SSF55073">
    <property type="entry name" value="Nucleotide cyclase"/>
    <property type="match status" value="2"/>
</dbReference>
<sequence>MNQRNECYLPKTEWSSRHALPTCEVEQMSWSQARSQGRIERFLQTVPASQVSVRNFDEEFLVNRRAVINERVRSGRQREQIISDLSRNAAILVDGAHVYVQLLDFGAAMLDQQRETEASHRRVLGMLHLHYAACDSIAEEFEAQRVDYHGPRMHAVILTPAGQQNAGARARRALEFADAIRRTIEEVGGRTGDGQFRTRVRIGVDSGLAVAVNSGSRDEREPLFLGNPANYAAKLAEGAVEGIYPSNKVRREAGIPQLHVATRALDAERTNRIHVASFDPGLPGYVTLADRAPEEMVTRASDAAVSRFASNVGTSASFTFHRHEPPLRDILFADLRPSNSIRMELASIFGDIDGFTAYVQDCIGSQRVSEMVTNLHVIRGELAATLKHDFGGRKVRFIGDCIHGLLAEGTRTETDSSETVSEAVRVAAGMRSSFELCQENLENVGRLGIAIGIEFGMTPISRIGIRGDGSVRCSVSKAVTASEELQSNCGGLETALGPRALQHAPAAIRRLFNAHGIATGLDFDAVDTHLSSPAVVSSGQASATAAPYLHGRG</sequence>
<dbReference type="GO" id="GO:0009190">
    <property type="term" value="P:cyclic nucleotide biosynthetic process"/>
    <property type="evidence" value="ECO:0007669"/>
    <property type="project" value="InterPro"/>
</dbReference>
<evidence type="ECO:0000259" key="1">
    <source>
        <dbReference type="PROSITE" id="PS50125"/>
    </source>
</evidence>
<name>A0A429YVQ9_9HYPH</name>
<feature type="domain" description="Guanylate cyclase" evidence="1">
    <location>
        <begin position="96"/>
        <end position="236"/>
    </location>
</feature>
<dbReference type="AlphaFoldDB" id="A0A429YVQ9"/>
<reference evidence="2 3" key="1">
    <citation type="submission" date="2018-12" db="EMBL/GenBank/DDBJ databases">
        <title>Mesorhizobium carbonis sp. nov., isolated from coal mine water.</title>
        <authorList>
            <person name="Xin W."/>
            <person name="Xu Z."/>
            <person name="Xiang F."/>
            <person name="Zhang J."/>
            <person name="Xi L."/>
            <person name="Liu J."/>
        </authorList>
    </citation>
    <scope>NUCLEOTIDE SEQUENCE [LARGE SCALE GENOMIC DNA]</scope>
    <source>
        <strain evidence="2 3">B2.3</strain>
    </source>
</reference>
<dbReference type="OrthoDB" id="229671at2"/>
<dbReference type="GO" id="GO:0035556">
    <property type="term" value="P:intracellular signal transduction"/>
    <property type="evidence" value="ECO:0007669"/>
    <property type="project" value="InterPro"/>
</dbReference>
<dbReference type="EMBL" id="RWKW01000055">
    <property type="protein sequence ID" value="RST85510.1"/>
    <property type="molecule type" value="Genomic_DNA"/>
</dbReference>
<organism evidence="2 3">
    <name type="scientific">Aquibium carbonis</name>
    <dbReference type="NCBI Taxonomy" id="2495581"/>
    <lineage>
        <taxon>Bacteria</taxon>
        <taxon>Pseudomonadati</taxon>
        <taxon>Pseudomonadota</taxon>
        <taxon>Alphaproteobacteria</taxon>
        <taxon>Hyphomicrobiales</taxon>
        <taxon>Phyllobacteriaceae</taxon>
        <taxon>Aquibium</taxon>
    </lineage>
</organism>
<gene>
    <name evidence="2" type="ORF">EJC49_15600</name>
</gene>
<dbReference type="PROSITE" id="PS50125">
    <property type="entry name" value="GUANYLATE_CYCLASE_2"/>
    <property type="match status" value="2"/>
</dbReference>
<dbReference type="Proteomes" id="UP000278398">
    <property type="component" value="Unassembled WGS sequence"/>
</dbReference>
<protein>
    <submittedName>
        <fullName evidence="2">Guanylate cyclase</fullName>
    </submittedName>
</protein>
<feature type="domain" description="Guanylate cyclase" evidence="1">
    <location>
        <begin position="346"/>
        <end position="466"/>
    </location>
</feature>
<dbReference type="RefSeq" id="WP_126700860.1">
    <property type="nucleotide sequence ID" value="NZ_RWKW01000055.1"/>
</dbReference>
<evidence type="ECO:0000313" key="2">
    <source>
        <dbReference type="EMBL" id="RST85510.1"/>
    </source>
</evidence>
<accession>A0A429YVQ9</accession>
<dbReference type="GO" id="GO:0004016">
    <property type="term" value="F:adenylate cyclase activity"/>
    <property type="evidence" value="ECO:0007669"/>
    <property type="project" value="UniProtKB-ARBA"/>
</dbReference>
<comment type="caution">
    <text evidence="2">The sequence shown here is derived from an EMBL/GenBank/DDBJ whole genome shotgun (WGS) entry which is preliminary data.</text>
</comment>
<dbReference type="InterPro" id="IPR029787">
    <property type="entry name" value="Nucleotide_cyclase"/>
</dbReference>
<evidence type="ECO:0000313" key="3">
    <source>
        <dbReference type="Proteomes" id="UP000278398"/>
    </source>
</evidence>
<keyword evidence="3" id="KW-1185">Reference proteome</keyword>
<dbReference type="InterPro" id="IPR001054">
    <property type="entry name" value="A/G_cyclase"/>
</dbReference>